<reference evidence="11" key="1">
    <citation type="submission" date="2021-09" db="EMBL/GenBank/DDBJ databases">
        <authorList>
            <consortium name="AG Swart"/>
            <person name="Singh M."/>
            <person name="Singh A."/>
            <person name="Seah K."/>
            <person name="Emmerich C."/>
        </authorList>
    </citation>
    <scope>NUCLEOTIDE SEQUENCE</scope>
    <source>
        <strain evidence="11">ATCC30299</strain>
    </source>
</reference>
<feature type="domain" description="ABC transporter" evidence="10">
    <location>
        <begin position="49"/>
        <end position="291"/>
    </location>
</feature>
<dbReference type="GO" id="GO:0005886">
    <property type="term" value="C:plasma membrane"/>
    <property type="evidence" value="ECO:0007669"/>
    <property type="project" value="TreeGrafter"/>
</dbReference>
<comment type="subcellular location">
    <subcellularLocation>
        <location evidence="1">Membrane</location>
        <topology evidence="1">Multi-pass membrane protein</topology>
    </subcellularLocation>
</comment>
<evidence type="ECO:0000313" key="11">
    <source>
        <dbReference type="EMBL" id="CAG9329536.1"/>
    </source>
</evidence>
<evidence type="ECO:0000313" key="12">
    <source>
        <dbReference type="Proteomes" id="UP001162131"/>
    </source>
</evidence>
<dbReference type="SUPFAM" id="SSF52540">
    <property type="entry name" value="P-loop containing nucleoside triphosphate hydrolases"/>
    <property type="match status" value="1"/>
</dbReference>
<dbReference type="PANTHER" id="PTHR48041:SF139">
    <property type="entry name" value="PROTEIN SCARLET"/>
    <property type="match status" value="1"/>
</dbReference>
<dbReference type="Pfam" id="PF00005">
    <property type="entry name" value="ABC_tran"/>
    <property type="match status" value="1"/>
</dbReference>
<dbReference type="GO" id="GO:0005524">
    <property type="term" value="F:ATP binding"/>
    <property type="evidence" value="ECO:0007669"/>
    <property type="project" value="UniProtKB-KW"/>
</dbReference>
<feature type="transmembrane region" description="Helical" evidence="9">
    <location>
        <begin position="486"/>
        <end position="508"/>
    </location>
</feature>
<evidence type="ECO:0000256" key="6">
    <source>
        <dbReference type="ARBA" id="ARBA00022989"/>
    </source>
</evidence>
<organism evidence="11 12">
    <name type="scientific">Blepharisma stoltei</name>
    <dbReference type="NCBI Taxonomy" id="1481888"/>
    <lineage>
        <taxon>Eukaryota</taxon>
        <taxon>Sar</taxon>
        <taxon>Alveolata</taxon>
        <taxon>Ciliophora</taxon>
        <taxon>Postciliodesmatophora</taxon>
        <taxon>Heterotrichea</taxon>
        <taxon>Heterotrichida</taxon>
        <taxon>Blepharismidae</taxon>
        <taxon>Blepharisma</taxon>
    </lineage>
</organism>
<dbReference type="PANTHER" id="PTHR48041">
    <property type="entry name" value="ABC TRANSPORTER G FAMILY MEMBER 28"/>
    <property type="match status" value="1"/>
</dbReference>
<dbReference type="Pfam" id="PF01061">
    <property type="entry name" value="ABC2_membrane"/>
    <property type="match status" value="1"/>
</dbReference>
<dbReference type="SMART" id="SM00382">
    <property type="entry name" value="AAA"/>
    <property type="match status" value="1"/>
</dbReference>
<keyword evidence="12" id="KW-1185">Reference proteome</keyword>
<dbReference type="AlphaFoldDB" id="A0AAU9JNY7"/>
<keyword evidence="7 9" id="KW-0472">Membrane</keyword>
<dbReference type="GO" id="GO:0140359">
    <property type="term" value="F:ABC-type transporter activity"/>
    <property type="evidence" value="ECO:0007669"/>
    <property type="project" value="InterPro"/>
</dbReference>
<proteinExistence type="predicted"/>
<evidence type="ECO:0000256" key="9">
    <source>
        <dbReference type="SAM" id="Phobius"/>
    </source>
</evidence>
<evidence type="ECO:0000256" key="2">
    <source>
        <dbReference type="ARBA" id="ARBA00022448"/>
    </source>
</evidence>
<evidence type="ECO:0000256" key="1">
    <source>
        <dbReference type="ARBA" id="ARBA00004141"/>
    </source>
</evidence>
<evidence type="ECO:0000259" key="10">
    <source>
        <dbReference type="PROSITE" id="PS50893"/>
    </source>
</evidence>
<comment type="caution">
    <text evidence="11">The sequence shown here is derived from an EMBL/GenBank/DDBJ whole genome shotgun (WGS) entry which is preliminary data.</text>
</comment>
<accession>A0AAU9JNY7</accession>
<dbReference type="InterPro" id="IPR027417">
    <property type="entry name" value="P-loop_NTPase"/>
</dbReference>
<keyword evidence="6 9" id="KW-1133">Transmembrane helix</keyword>
<dbReference type="InterPro" id="IPR003439">
    <property type="entry name" value="ABC_transporter-like_ATP-bd"/>
</dbReference>
<evidence type="ECO:0000256" key="4">
    <source>
        <dbReference type="ARBA" id="ARBA00022741"/>
    </source>
</evidence>
<dbReference type="Pfam" id="PF19055">
    <property type="entry name" value="ABC2_membrane_7"/>
    <property type="match status" value="1"/>
</dbReference>
<keyword evidence="2" id="KW-0813">Transport</keyword>
<dbReference type="InterPro" id="IPR013525">
    <property type="entry name" value="ABC2_TM"/>
</dbReference>
<dbReference type="GO" id="GO:0016887">
    <property type="term" value="F:ATP hydrolysis activity"/>
    <property type="evidence" value="ECO:0007669"/>
    <property type="project" value="InterPro"/>
</dbReference>
<name>A0AAU9JNY7_9CILI</name>
<evidence type="ECO:0000256" key="3">
    <source>
        <dbReference type="ARBA" id="ARBA00022692"/>
    </source>
</evidence>
<dbReference type="InterPro" id="IPR043926">
    <property type="entry name" value="ABCG_dom"/>
</dbReference>
<keyword evidence="4" id="KW-0547">Nucleotide-binding</keyword>
<keyword evidence="3 9" id="KW-0812">Transmembrane</keyword>
<dbReference type="EMBL" id="CAJZBQ010000048">
    <property type="protein sequence ID" value="CAG9329536.1"/>
    <property type="molecule type" value="Genomic_DNA"/>
</dbReference>
<feature type="transmembrane region" description="Helical" evidence="9">
    <location>
        <begin position="589"/>
        <end position="611"/>
    </location>
</feature>
<dbReference type="Gene3D" id="3.40.50.300">
    <property type="entry name" value="P-loop containing nucleotide triphosphate hydrolases"/>
    <property type="match status" value="1"/>
</dbReference>
<dbReference type="Proteomes" id="UP001162131">
    <property type="component" value="Unassembled WGS sequence"/>
</dbReference>
<dbReference type="PROSITE" id="PS50893">
    <property type="entry name" value="ABC_TRANSPORTER_2"/>
    <property type="match status" value="1"/>
</dbReference>
<sequence>MVKTAGQIETNKGNLEDNSDRDERNMKIESIPSESEALNPNISQQRVQLTWDDVNYRVTINHKEQEILKGVSGFANPGEFLAIMGSSGAGKTTLLNLLAGRINPNSRSSGTIMVNGTDIQSFNYKKITAYITQMDILLPTMTVRESIMFSAKMRIPGTDQEIKEKVDTIMAALRLEKVAENIVGSVMVKGISGGERKRTCIAIEIISNPSIIILDEPTSGLDSFTAEVLIDLLKEQARNGKTVISTIHQPSTKVFNKFDKLILLTEGYTIYQGPATKSRRYFAKLGYKCPRQVNPADYFMRMLHVVNRYDKTEEEQNLLDKLNEAYKKNEPKNDSDLFYLTPIESHSVYSLNFRSKIALLWKRSFVNAARNPMLSRVRIIQYVINATLVDLLFHGLSETQRGLLNTNGVLFFSINISIVLTNNSSALTFPIERPIFLKEIGQGLYGSAIYYVAKNLSELPMQIIAPLIYALMTYFALGLKLTAGKFFTYFAILMLTQMSGVGLGYLVGASTENVLLAHAFAALIPSGLMIFGGMYGNLESMNNAFSWIQYISPFSWAFKSLTINQYRDNSFDCSPSCDPLDRLGFHDPLWQDIICLCALMLGYRILAYVLLRIGLKKRS</sequence>
<protein>
    <recommendedName>
        <fullName evidence="10">ABC transporter domain-containing protein</fullName>
    </recommendedName>
</protein>
<evidence type="ECO:0000256" key="8">
    <source>
        <dbReference type="SAM" id="MobiDB-lite"/>
    </source>
</evidence>
<dbReference type="InterPro" id="IPR050352">
    <property type="entry name" value="ABCG_transporters"/>
</dbReference>
<evidence type="ECO:0000256" key="7">
    <source>
        <dbReference type="ARBA" id="ARBA00023136"/>
    </source>
</evidence>
<dbReference type="CDD" id="cd03213">
    <property type="entry name" value="ABCG_EPDR"/>
    <property type="match status" value="1"/>
</dbReference>
<feature type="region of interest" description="Disordered" evidence="8">
    <location>
        <begin position="1"/>
        <end position="24"/>
    </location>
</feature>
<gene>
    <name evidence="11" type="ORF">BSTOLATCC_MIC49169</name>
</gene>
<dbReference type="InterPro" id="IPR003593">
    <property type="entry name" value="AAA+_ATPase"/>
</dbReference>
<evidence type="ECO:0000256" key="5">
    <source>
        <dbReference type="ARBA" id="ARBA00022840"/>
    </source>
</evidence>
<feature type="transmembrane region" description="Helical" evidence="9">
    <location>
        <begin position="514"/>
        <end position="535"/>
    </location>
</feature>
<keyword evidence="5" id="KW-0067">ATP-binding</keyword>